<evidence type="ECO:0000256" key="1">
    <source>
        <dbReference type="ARBA" id="ARBA00000135"/>
    </source>
</evidence>
<dbReference type="RefSeq" id="WP_027123598.1">
    <property type="nucleotide sequence ID" value="NZ_CP103423.1"/>
</dbReference>
<dbReference type="PANTHER" id="PTHR11963:SF23">
    <property type="entry name" value="CYTOSOL AMINOPEPTIDASE"/>
    <property type="match status" value="1"/>
</dbReference>
<evidence type="ECO:0000256" key="6">
    <source>
        <dbReference type="ARBA" id="ARBA00022801"/>
    </source>
</evidence>
<feature type="binding site" evidence="8">
    <location>
        <position position="227"/>
    </location>
    <ligand>
        <name>Mn(2+)</name>
        <dbReference type="ChEBI" id="CHEBI:29035"/>
        <label>2</label>
    </ligand>
</feature>
<keyword evidence="9" id="KW-0175">Coiled coil</keyword>
<dbReference type="Proteomes" id="UP001058364">
    <property type="component" value="Chromosome"/>
</dbReference>
<comment type="catalytic activity">
    <reaction evidence="2 8">
        <text>Release of an N-terminal amino acid, preferentially leucine, but not glutamic or aspartic acids.</text>
        <dbReference type="EC" id="3.4.11.10"/>
    </reaction>
</comment>
<evidence type="ECO:0000256" key="8">
    <source>
        <dbReference type="HAMAP-Rule" id="MF_00181"/>
    </source>
</evidence>
<feature type="coiled-coil region" evidence="9">
    <location>
        <begin position="98"/>
        <end position="132"/>
    </location>
</feature>
<dbReference type="Pfam" id="PF00883">
    <property type="entry name" value="Peptidase_M17"/>
    <property type="match status" value="1"/>
</dbReference>
<evidence type="ECO:0000259" key="10">
    <source>
        <dbReference type="PROSITE" id="PS00631"/>
    </source>
</evidence>
<keyword evidence="8" id="KW-0479">Metal-binding</keyword>
<feature type="binding site" evidence="8">
    <location>
        <position position="311"/>
    </location>
    <ligand>
        <name>Mn(2+)</name>
        <dbReference type="ChEBI" id="CHEBI:29035"/>
        <label>1</label>
    </ligand>
</feature>
<evidence type="ECO:0000256" key="9">
    <source>
        <dbReference type="SAM" id="Coils"/>
    </source>
</evidence>
<evidence type="ECO:0000256" key="7">
    <source>
        <dbReference type="ARBA" id="ARBA00049972"/>
    </source>
</evidence>
<feature type="binding site" evidence="8">
    <location>
        <position position="309"/>
    </location>
    <ligand>
        <name>Mn(2+)</name>
        <dbReference type="ChEBI" id="CHEBI:29035"/>
        <label>1</label>
    </ligand>
</feature>
<protein>
    <recommendedName>
        <fullName evidence="8">Probable cytosol aminopeptidase</fullName>
        <ecNumber evidence="8">3.4.11.1</ecNumber>
    </recommendedName>
    <alternativeName>
        <fullName evidence="8">Leucine aminopeptidase</fullName>
        <shortName evidence="8">LAP</shortName>
        <ecNumber evidence="8">3.4.11.10</ecNumber>
    </alternativeName>
    <alternativeName>
        <fullName evidence="8">Leucyl aminopeptidase</fullName>
    </alternativeName>
</protein>
<keyword evidence="8" id="KW-0464">Manganese</keyword>
<evidence type="ECO:0000256" key="3">
    <source>
        <dbReference type="ARBA" id="ARBA00009528"/>
    </source>
</evidence>
<keyword evidence="8" id="KW-0963">Cytoplasm</keyword>
<feature type="domain" description="Cytosol aminopeptidase" evidence="10">
    <location>
        <begin position="307"/>
        <end position="314"/>
    </location>
</feature>
<accession>A0ABY5TU30</accession>
<dbReference type="InterPro" id="IPR011356">
    <property type="entry name" value="Leucine_aapep/pepB"/>
</dbReference>
<evidence type="ECO:0000256" key="4">
    <source>
        <dbReference type="ARBA" id="ARBA00022438"/>
    </source>
</evidence>
<feature type="binding site" evidence="8">
    <location>
        <position position="311"/>
    </location>
    <ligand>
        <name>Mn(2+)</name>
        <dbReference type="ChEBI" id="CHEBI:29035"/>
        <label>2</label>
    </ligand>
</feature>
<reference evidence="11" key="1">
    <citation type="submission" date="2022-08" db="EMBL/GenBank/DDBJ databases">
        <title>Complete genome sequence of Mycoplasma molare type strain H 542.</title>
        <authorList>
            <person name="Spergser J."/>
        </authorList>
    </citation>
    <scope>NUCLEOTIDE SEQUENCE</scope>
    <source>
        <strain evidence="11">H 542</strain>
    </source>
</reference>
<dbReference type="CDD" id="cd00433">
    <property type="entry name" value="Peptidase_M17"/>
    <property type="match status" value="1"/>
</dbReference>
<feature type="binding site" evidence="8">
    <location>
        <position position="232"/>
    </location>
    <ligand>
        <name>Mn(2+)</name>
        <dbReference type="ChEBI" id="CHEBI:29035"/>
        <label>1</label>
    </ligand>
</feature>
<feature type="binding site" evidence="8">
    <location>
        <position position="232"/>
    </location>
    <ligand>
        <name>Mn(2+)</name>
        <dbReference type="ChEBI" id="CHEBI:29035"/>
        <label>2</label>
    </ligand>
</feature>
<dbReference type="HAMAP" id="MF_00181">
    <property type="entry name" value="Cytosol_peptidase_M17"/>
    <property type="match status" value="1"/>
</dbReference>
<sequence>MIKFIEKATNSNFVLEAVFKNENLDKNIIAKKFVITEFISDKKAVIFLGDKSEFSVNDLDELSTQLSSLNRTFEVNLDSFVTENVSLSVIASRILEKNKFLNAKIYNVKTNKKEEEKELFVFTKNLKEIEKELKNTEIIVESVNFARNLQATPPNICNSEWMAEEVKKQVSQFSNLKVTVLDKKEIEKLNMGLLLSVNKGSMYEPRLVVIEYNGNPDSKEKTVFVGKGITFDSGGYNIKTGRSMLGMKYDMSGAAIVASALNAIGQLNPKANVAAVLSITDNRVNGDANLPDAVWTSMNGKTVEINNTDAEGRLVLADGMTYAIRKLNATNVITVATLTGAILVALGTTYTGAFSTSDKLWSNIEQAAKSQNELVWRLPLHDDFSKFIKKSTVADLKNTDLTGNGGSISAAMFLKEFAEDKNFAHLDIAGTAETGEKPMGVMVKTLVQLALNEK</sequence>
<dbReference type="EC" id="3.4.11.10" evidence="8"/>
<feature type="binding site" evidence="8">
    <location>
        <position position="250"/>
    </location>
    <ligand>
        <name>Mn(2+)</name>
        <dbReference type="ChEBI" id="CHEBI:29035"/>
        <label>2</label>
    </ligand>
</feature>
<comment type="function">
    <text evidence="7 8">Presumably involved in the processing and regular turnover of intracellular proteins. Catalyzes the removal of unsubstituted N-terminal amino acids from various peptides.</text>
</comment>
<evidence type="ECO:0000313" key="12">
    <source>
        <dbReference type="Proteomes" id="UP001058364"/>
    </source>
</evidence>
<name>A0ABY5TU30_9BACT</name>
<keyword evidence="5 8" id="KW-0645">Protease</keyword>
<dbReference type="InterPro" id="IPR023042">
    <property type="entry name" value="Peptidase_M17_leu_NH2_pept"/>
</dbReference>
<dbReference type="EMBL" id="CP103423">
    <property type="protein sequence ID" value="UWD34174.1"/>
    <property type="molecule type" value="Genomic_DNA"/>
</dbReference>
<evidence type="ECO:0000256" key="2">
    <source>
        <dbReference type="ARBA" id="ARBA00000967"/>
    </source>
</evidence>
<dbReference type="Gene3D" id="3.40.630.10">
    <property type="entry name" value="Zn peptidases"/>
    <property type="match status" value="1"/>
</dbReference>
<keyword evidence="4 8" id="KW-0031">Aminopeptidase</keyword>
<comment type="similarity">
    <text evidence="3 8">Belongs to the peptidase M17 family.</text>
</comment>
<dbReference type="EC" id="3.4.11.1" evidence="8"/>
<dbReference type="PRINTS" id="PR00481">
    <property type="entry name" value="LAMNOPPTDASE"/>
</dbReference>
<dbReference type="SUPFAM" id="SSF53187">
    <property type="entry name" value="Zn-dependent exopeptidases"/>
    <property type="match status" value="1"/>
</dbReference>
<dbReference type="PANTHER" id="PTHR11963">
    <property type="entry name" value="LEUCINE AMINOPEPTIDASE-RELATED"/>
    <property type="match status" value="1"/>
</dbReference>
<keyword evidence="6 8" id="KW-0378">Hydrolase</keyword>
<gene>
    <name evidence="8" type="primary">pepA</name>
    <name evidence="11" type="ORF">NX772_03770</name>
</gene>
<proteinExistence type="inferred from homology"/>
<evidence type="ECO:0000256" key="5">
    <source>
        <dbReference type="ARBA" id="ARBA00022670"/>
    </source>
</evidence>
<dbReference type="PROSITE" id="PS00631">
    <property type="entry name" value="CYTOSOL_AP"/>
    <property type="match status" value="1"/>
</dbReference>
<feature type="active site" evidence="8">
    <location>
        <position position="313"/>
    </location>
</feature>
<comment type="subcellular location">
    <subcellularLocation>
        <location evidence="8">Cytoplasm</location>
    </subcellularLocation>
</comment>
<comment type="catalytic activity">
    <reaction evidence="1 8">
        <text>Release of an N-terminal amino acid, Xaa-|-Yaa-, in which Xaa is preferably Leu, but may be other amino acids including Pro although not Arg or Lys, and Yaa may be Pro. Amino acid amides and methyl esters are also readily hydrolyzed, but rates on arylamides are exceedingly low.</text>
        <dbReference type="EC" id="3.4.11.1"/>
    </reaction>
</comment>
<organism evidence="11 12">
    <name type="scientific">Mesomycoplasma molare</name>
    <dbReference type="NCBI Taxonomy" id="171288"/>
    <lineage>
        <taxon>Bacteria</taxon>
        <taxon>Bacillati</taxon>
        <taxon>Mycoplasmatota</taxon>
        <taxon>Mycoplasmoidales</taxon>
        <taxon>Metamycoplasmataceae</taxon>
        <taxon>Mesomycoplasma</taxon>
    </lineage>
</organism>
<dbReference type="InterPro" id="IPR000819">
    <property type="entry name" value="Peptidase_M17_C"/>
</dbReference>
<comment type="cofactor">
    <cofactor evidence="8">
        <name>Mn(2+)</name>
        <dbReference type="ChEBI" id="CHEBI:29035"/>
    </cofactor>
    <text evidence="8">Binds 2 manganese ions per subunit.</text>
</comment>
<keyword evidence="12" id="KW-1185">Reference proteome</keyword>
<feature type="active site" evidence="8">
    <location>
        <position position="239"/>
    </location>
</feature>
<evidence type="ECO:0000313" key="11">
    <source>
        <dbReference type="EMBL" id="UWD34174.1"/>
    </source>
</evidence>